<name>A0AAU8IIF7_9BACL</name>
<dbReference type="Pfam" id="PF22016">
    <property type="entry name" value="DUF6933"/>
    <property type="match status" value="1"/>
</dbReference>
<accession>A0AAU8IIF7</accession>
<feature type="domain" description="DUF6933" evidence="2">
    <location>
        <begin position="2"/>
        <end position="157"/>
    </location>
</feature>
<dbReference type="PANTHER" id="PTHR41878">
    <property type="entry name" value="LEXA REPRESSOR-RELATED"/>
    <property type="match status" value="1"/>
</dbReference>
<dbReference type="InterPro" id="IPR053864">
    <property type="entry name" value="DUF6933"/>
</dbReference>
<dbReference type="AlphaFoldDB" id="A0AAU8IIF7"/>
<sequence length="359" mass="40909">MLIQCTKKLLDTLKKRPDHVENVPPLYSWHANLLTINRRKTVVLMNDVSRYTVVLYGLKAADFRKLDGLIADAIRRTLSDASVNPEIIERYLSASPGCVYAKTKNRAMVARLNKACENVQFRGEVLDPNDLIQSAAGRGTSKILVGNSSGDYIIPDEVMYKELAKLTDQPVIQCRAAVIKATLVLENHDVWRRVVVPLDITFRQLHRILQVLFQWTDSHLHEFTVYKGGKPSARLVCDKEALDFPGNIPMFMENDRLLSEFARKGICIIYAYDFGDGWNHVLKVESIDENSTKNVPVCLEGKENTPPEDVGGEWGYEDYLKIMNDPTHPEHDERVEWSGDQSDQIFDLDDVNFRLETML</sequence>
<dbReference type="SUPFAM" id="SSF159941">
    <property type="entry name" value="MM3350-like"/>
    <property type="match status" value="1"/>
</dbReference>
<evidence type="ECO:0000313" key="3">
    <source>
        <dbReference type="EMBL" id="XCJ18034.1"/>
    </source>
</evidence>
<feature type="domain" description="Plasmid pRiA4b Orf3-like" evidence="1">
    <location>
        <begin position="176"/>
        <end position="352"/>
    </location>
</feature>
<gene>
    <name evidence="3" type="ORF">ABNN70_06120</name>
</gene>
<dbReference type="RefSeq" id="WP_353949116.1">
    <property type="nucleotide sequence ID" value="NZ_CP159510.1"/>
</dbReference>
<evidence type="ECO:0000259" key="2">
    <source>
        <dbReference type="Pfam" id="PF22016"/>
    </source>
</evidence>
<dbReference type="Gene3D" id="3.10.290.30">
    <property type="entry name" value="MM3350-like"/>
    <property type="match status" value="1"/>
</dbReference>
<dbReference type="Pfam" id="PF07929">
    <property type="entry name" value="PRiA4_ORF3"/>
    <property type="match status" value="1"/>
</dbReference>
<dbReference type="InterPro" id="IPR012912">
    <property type="entry name" value="Plasmid_pRiA4b_Orf3-like"/>
</dbReference>
<dbReference type="PANTHER" id="PTHR41878:SF1">
    <property type="entry name" value="TNPR PROTEIN"/>
    <property type="match status" value="1"/>
</dbReference>
<reference evidence="3" key="1">
    <citation type="submission" date="2024-06" db="EMBL/GenBank/DDBJ databases">
        <authorList>
            <person name="Fan A."/>
            <person name="Zhang F.Y."/>
            <person name="Zhang L."/>
        </authorList>
    </citation>
    <scope>NUCLEOTIDE SEQUENCE</scope>
    <source>
        <strain evidence="3">Y61</strain>
    </source>
</reference>
<dbReference type="EMBL" id="CP159510">
    <property type="protein sequence ID" value="XCJ18034.1"/>
    <property type="molecule type" value="Genomic_DNA"/>
</dbReference>
<proteinExistence type="predicted"/>
<dbReference type="InterPro" id="IPR024047">
    <property type="entry name" value="MM3350-like_sf"/>
</dbReference>
<evidence type="ECO:0000259" key="1">
    <source>
        <dbReference type="Pfam" id="PF07929"/>
    </source>
</evidence>
<organism evidence="3">
    <name type="scientific">Sporolactobacillus sp. Y61</name>
    <dbReference type="NCBI Taxonomy" id="3160863"/>
    <lineage>
        <taxon>Bacteria</taxon>
        <taxon>Bacillati</taxon>
        <taxon>Bacillota</taxon>
        <taxon>Bacilli</taxon>
        <taxon>Bacillales</taxon>
        <taxon>Sporolactobacillaceae</taxon>
        <taxon>Sporolactobacillus</taxon>
    </lineage>
</organism>
<protein>
    <submittedName>
        <fullName evidence="3">Plasmid pRiA4b ORF-3 family protein</fullName>
    </submittedName>
</protein>